<protein>
    <recommendedName>
        <fullName evidence="6">Translation initiation factor eIF2B subunit alpha</fullName>
    </recommendedName>
    <alternativeName>
        <fullName evidence="7">eIF2B GDP-GTP exchange factor subunit alpha</fullName>
    </alternativeName>
</protein>
<name>A0A7S1TT98_9STRA</name>
<keyword evidence="5" id="KW-0648">Protein biosynthesis</keyword>
<evidence type="ECO:0000256" key="4">
    <source>
        <dbReference type="ARBA" id="ARBA00022540"/>
    </source>
</evidence>
<evidence type="ECO:0000313" key="10">
    <source>
        <dbReference type="EMBL" id="CAD9246517.1"/>
    </source>
</evidence>
<organism evidence="10">
    <name type="scientific">Phaeomonas parva</name>
    <dbReference type="NCBI Taxonomy" id="124430"/>
    <lineage>
        <taxon>Eukaryota</taxon>
        <taxon>Sar</taxon>
        <taxon>Stramenopiles</taxon>
        <taxon>Ochrophyta</taxon>
        <taxon>Pinguiophyceae</taxon>
        <taxon>Pinguiochrysidales</taxon>
        <taxon>Pinguiochrysidaceae</taxon>
        <taxon>Phaeomonas</taxon>
    </lineage>
</organism>
<dbReference type="Pfam" id="PF01008">
    <property type="entry name" value="IF-2B"/>
    <property type="match status" value="1"/>
</dbReference>
<reference evidence="10" key="1">
    <citation type="submission" date="2021-01" db="EMBL/GenBank/DDBJ databases">
        <authorList>
            <person name="Corre E."/>
            <person name="Pelletier E."/>
            <person name="Niang G."/>
            <person name="Scheremetjew M."/>
            <person name="Finn R."/>
            <person name="Kale V."/>
            <person name="Holt S."/>
            <person name="Cochrane G."/>
            <person name="Meng A."/>
            <person name="Brown T."/>
            <person name="Cohen L."/>
        </authorList>
    </citation>
    <scope>NUCLEOTIDE SEQUENCE</scope>
    <source>
        <strain evidence="10">CCMP2877</strain>
    </source>
</reference>
<dbReference type="InterPro" id="IPR042528">
    <property type="entry name" value="elF-2B_alpha_N"/>
</dbReference>
<evidence type="ECO:0000256" key="7">
    <source>
        <dbReference type="ARBA" id="ARBA00044236"/>
    </source>
</evidence>
<gene>
    <name evidence="10" type="ORF">PPAR1163_LOCUS4869</name>
</gene>
<dbReference type="InterPro" id="IPR037171">
    <property type="entry name" value="NagB/RpiA_transferase-like"/>
</dbReference>
<accession>A0A7S1TT98</accession>
<evidence type="ECO:0000256" key="3">
    <source>
        <dbReference type="ARBA" id="ARBA00022490"/>
    </source>
</evidence>
<comment type="similarity">
    <text evidence="2 9">Belongs to the eIF-2B alpha/beta/delta subunits family.</text>
</comment>
<dbReference type="GO" id="GO:0005851">
    <property type="term" value="C:eukaryotic translation initiation factor 2B complex"/>
    <property type="evidence" value="ECO:0007669"/>
    <property type="project" value="TreeGrafter"/>
</dbReference>
<dbReference type="Gene3D" id="1.20.120.1070">
    <property type="entry name" value="Translation initiation factor eIF-2B, N-terminal domain"/>
    <property type="match status" value="1"/>
</dbReference>
<dbReference type="InterPro" id="IPR042529">
    <property type="entry name" value="IF_2B-like_C"/>
</dbReference>
<dbReference type="AlphaFoldDB" id="A0A7S1TT98"/>
<comment type="subunit">
    <text evidence="8">Component of the translation initiation factor 2B (eIF2B) complex which is a heterodecamer of two sets of five different subunits: alpha, beta, gamma, delta and epsilon. Subunits alpha, beta and delta comprise a regulatory subcomplex and subunits epsilon and gamma comprise a catalytic subcomplex. Within the complex, the hexameric regulatory complex resides at the center, with the two heterodimeric catalytic subcomplexes bound on opposite sides.</text>
</comment>
<keyword evidence="4" id="KW-0396">Initiation factor</keyword>
<evidence type="ECO:0000256" key="8">
    <source>
        <dbReference type="ARBA" id="ARBA00046432"/>
    </source>
</evidence>
<dbReference type="InterPro" id="IPR000649">
    <property type="entry name" value="IF-2B-related"/>
</dbReference>
<keyword evidence="3" id="KW-0963">Cytoplasm</keyword>
<dbReference type="GO" id="GO:0003743">
    <property type="term" value="F:translation initiation factor activity"/>
    <property type="evidence" value="ECO:0007669"/>
    <property type="project" value="UniProtKB-KW"/>
</dbReference>
<dbReference type="InterPro" id="IPR051501">
    <property type="entry name" value="eIF2B_alpha/beta/delta"/>
</dbReference>
<evidence type="ECO:0000256" key="6">
    <source>
        <dbReference type="ARBA" id="ARBA00044208"/>
    </source>
</evidence>
<dbReference type="GO" id="GO:0005085">
    <property type="term" value="F:guanyl-nucleotide exchange factor activity"/>
    <property type="evidence" value="ECO:0007669"/>
    <property type="project" value="TreeGrafter"/>
</dbReference>
<dbReference type="SUPFAM" id="SSF100950">
    <property type="entry name" value="NagB/RpiA/CoA transferase-like"/>
    <property type="match status" value="1"/>
</dbReference>
<evidence type="ECO:0000256" key="1">
    <source>
        <dbReference type="ARBA" id="ARBA00004514"/>
    </source>
</evidence>
<sequence length="347" mass="37318">MAHHRRTSTQLEVEMEELKEVGADAVAFFEELIGGDEATLPLAAMHTLLRVIERSDATTMMRLQRELGAAKDAVWAAFSEVTPRTLELLGRQTPISLSSGLELFQRYVTRVNDDYEAQAFAKLESTDFAKAKAQLEQNGIKFLQDMAASREVISALGAPFVPEGATILTHGGSRVVAALLARARENGRKFTVLVTESQPLRSGYEMAAALEEADIPVTVIPDSGVAFFMERVDLVVVGAEAVVESGGIVNRLGTASIAVNAKALSKPFCVAAESFKFARLYPLSQSDLPAYCTFPICAPVAEGAAAEKAPSSPACDYTSGEFITLLFTDVGVRTPAAISDELISFYQ</sequence>
<evidence type="ECO:0000256" key="9">
    <source>
        <dbReference type="RuleBase" id="RU003814"/>
    </source>
</evidence>
<dbReference type="GO" id="GO:0005829">
    <property type="term" value="C:cytosol"/>
    <property type="evidence" value="ECO:0007669"/>
    <property type="project" value="UniProtKB-SubCell"/>
</dbReference>
<dbReference type="EMBL" id="HBGJ01007756">
    <property type="protein sequence ID" value="CAD9246517.1"/>
    <property type="molecule type" value="Transcribed_RNA"/>
</dbReference>
<comment type="subcellular location">
    <subcellularLocation>
        <location evidence="1">Cytoplasm</location>
        <location evidence="1">Cytosol</location>
    </subcellularLocation>
</comment>
<dbReference type="Gene3D" id="3.40.50.10470">
    <property type="entry name" value="Translation initiation factor eif-2b, domain 2"/>
    <property type="match status" value="1"/>
</dbReference>
<evidence type="ECO:0000256" key="5">
    <source>
        <dbReference type="ARBA" id="ARBA00022917"/>
    </source>
</evidence>
<proteinExistence type="inferred from homology"/>
<dbReference type="PANTHER" id="PTHR45860">
    <property type="entry name" value="TRANSLATION INITIATION FACTOR EIF-2B SUBUNIT ALPHA"/>
    <property type="match status" value="1"/>
</dbReference>
<dbReference type="PANTHER" id="PTHR45860:SF1">
    <property type="entry name" value="TRANSLATION INITIATION FACTOR EIF-2B SUBUNIT ALPHA"/>
    <property type="match status" value="1"/>
</dbReference>
<evidence type="ECO:0000256" key="2">
    <source>
        <dbReference type="ARBA" id="ARBA00007251"/>
    </source>
</evidence>